<sequence>MFKLVVFLAILAVALAAPGLVGAPLAAPFTAPFAAPYAYAAHPAYSAPLAAYTAGIGYPAAYSAPLVNAAYFG</sequence>
<feature type="signal peptide" evidence="1">
    <location>
        <begin position="1"/>
        <end position="16"/>
    </location>
</feature>
<dbReference type="EMBL" id="KK852868">
    <property type="protein sequence ID" value="KDR14678.1"/>
    <property type="molecule type" value="Genomic_DNA"/>
</dbReference>
<keyword evidence="3" id="KW-1185">Reference proteome</keyword>
<dbReference type="InParanoid" id="A0A067R5Q2"/>
<name>A0A067R5Q2_ZOONE</name>
<accession>A0A067R5Q2</accession>
<dbReference type="Proteomes" id="UP000027135">
    <property type="component" value="Unassembled WGS sequence"/>
</dbReference>
<proteinExistence type="predicted"/>
<protein>
    <recommendedName>
        <fullName evidence="4">Neuropeptide-like 4</fullName>
    </recommendedName>
</protein>
<dbReference type="OMA" id="YDYAAYS"/>
<organism evidence="2 3">
    <name type="scientific">Zootermopsis nevadensis</name>
    <name type="common">Dampwood termite</name>
    <dbReference type="NCBI Taxonomy" id="136037"/>
    <lineage>
        <taxon>Eukaryota</taxon>
        <taxon>Metazoa</taxon>
        <taxon>Ecdysozoa</taxon>
        <taxon>Arthropoda</taxon>
        <taxon>Hexapoda</taxon>
        <taxon>Insecta</taxon>
        <taxon>Pterygota</taxon>
        <taxon>Neoptera</taxon>
        <taxon>Polyneoptera</taxon>
        <taxon>Dictyoptera</taxon>
        <taxon>Blattodea</taxon>
        <taxon>Blattoidea</taxon>
        <taxon>Termitoidae</taxon>
        <taxon>Termopsidae</taxon>
        <taxon>Zootermopsis</taxon>
    </lineage>
</organism>
<evidence type="ECO:0000313" key="2">
    <source>
        <dbReference type="EMBL" id="KDR14678.1"/>
    </source>
</evidence>
<evidence type="ECO:0000313" key="3">
    <source>
        <dbReference type="Proteomes" id="UP000027135"/>
    </source>
</evidence>
<gene>
    <name evidence="2" type="ORF">L798_11450</name>
</gene>
<evidence type="ECO:0000256" key="1">
    <source>
        <dbReference type="SAM" id="SignalP"/>
    </source>
</evidence>
<feature type="chain" id="PRO_5001644742" description="Neuropeptide-like 4" evidence="1">
    <location>
        <begin position="17"/>
        <end position="73"/>
    </location>
</feature>
<reference evidence="2 3" key="1">
    <citation type="journal article" date="2014" name="Nat. Commun.">
        <title>Molecular traces of alternative social organization in a termite genome.</title>
        <authorList>
            <person name="Terrapon N."/>
            <person name="Li C."/>
            <person name="Robertson H.M."/>
            <person name="Ji L."/>
            <person name="Meng X."/>
            <person name="Booth W."/>
            <person name="Chen Z."/>
            <person name="Childers C.P."/>
            <person name="Glastad K.M."/>
            <person name="Gokhale K."/>
            <person name="Gowin J."/>
            <person name="Gronenberg W."/>
            <person name="Hermansen R.A."/>
            <person name="Hu H."/>
            <person name="Hunt B.G."/>
            <person name="Huylmans A.K."/>
            <person name="Khalil S.M."/>
            <person name="Mitchell R.D."/>
            <person name="Munoz-Torres M.C."/>
            <person name="Mustard J.A."/>
            <person name="Pan H."/>
            <person name="Reese J.T."/>
            <person name="Scharf M.E."/>
            <person name="Sun F."/>
            <person name="Vogel H."/>
            <person name="Xiao J."/>
            <person name="Yang W."/>
            <person name="Yang Z."/>
            <person name="Yang Z."/>
            <person name="Zhou J."/>
            <person name="Zhu J."/>
            <person name="Brent C.S."/>
            <person name="Elsik C.G."/>
            <person name="Goodisman M.A."/>
            <person name="Liberles D.A."/>
            <person name="Roe R.M."/>
            <person name="Vargo E.L."/>
            <person name="Vilcinskas A."/>
            <person name="Wang J."/>
            <person name="Bornberg-Bauer E."/>
            <person name="Korb J."/>
            <person name="Zhang G."/>
            <person name="Liebig J."/>
        </authorList>
    </citation>
    <scope>NUCLEOTIDE SEQUENCE [LARGE SCALE GENOMIC DNA]</scope>
    <source>
        <tissue evidence="2">Whole organism</tissue>
    </source>
</reference>
<keyword evidence="1" id="KW-0732">Signal</keyword>
<dbReference type="AlphaFoldDB" id="A0A067R5Q2"/>
<evidence type="ECO:0008006" key="4">
    <source>
        <dbReference type="Google" id="ProtNLM"/>
    </source>
</evidence>